<comment type="subcellular location">
    <subcellularLocation>
        <location evidence="1">Cell envelope</location>
    </subcellularLocation>
</comment>
<name>A0A6B3LNJ1_9BACT</name>
<evidence type="ECO:0000256" key="4">
    <source>
        <dbReference type="ARBA" id="ARBA00023284"/>
    </source>
</evidence>
<dbReference type="PANTHER" id="PTHR42852">
    <property type="entry name" value="THIOL:DISULFIDE INTERCHANGE PROTEIN DSBE"/>
    <property type="match status" value="1"/>
</dbReference>
<dbReference type="GO" id="GO:0016491">
    <property type="term" value="F:oxidoreductase activity"/>
    <property type="evidence" value="ECO:0007669"/>
    <property type="project" value="InterPro"/>
</dbReference>
<evidence type="ECO:0000256" key="5">
    <source>
        <dbReference type="SAM" id="SignalP"/>
    </source>
</evidence>
<feature type="domain" description="Thioredoxin" evidence="6">
    <location>
        <begin position="340"/>
        <end position="515"/>
    </location>
</feature>
<dbReference type="InterPro" id="IPR013740">
    <property type="entry name" value="Redoxin"/>
</dbReference>
<dbReference type="Pfam" id="PF08534">
    <property type="entry name" value="Redoxin"/>
    <property type="match status" value="1"/>
</dbReference>
<dbReference type="RefSeq" id="WP_163915230.1">
    <property type="nucleotide sequence ID" value="NZ_JAAGWD010000004.1"/>
</dbReference>
<evidence type="ECO:0000256" key="1">
    <source>
        <dbReference type="ARBA" id="ARBA00004196"/>
    </source>
</evidence>
<dbReference type="GO" id="GO:0017004">
    <property type="term" value="P:cytochrome complex assembly"/>
    <property type="evidence" value="ECO:0007669"/>
    <property type="project" value="UniProtKB-KW"/>
</dbReference>
<feature type="chain" id="PRO_5025453154" evidence="5">
    <location>
        <begin position="29"/>
        <end position="515"/>
    </location>
</feature>
<dbReference type="PANTHER" id="PTHR42852:SF6">
    <property type="entry name" value="THIOL:DISULFIDE INTERCHANGE PROTEIN DSBE"/>
    <property type="match status" value="1"/>
</dbReference>
<dbReference type="Proteomes" id="UP000474777">
    <property type="component" value="Unassembled WGS sequence"/>
</dbReference>
<sequence>MMTKMMKTNLLGVISLMFLLACKQPVSKGTDSTATNAGPTTIVAGTATLTGSITSPNNTRKDSIYVHVYVPHPISGETVSYKALVDQLGKFSVDVDVETAVSLVGLNTSLNPYKTLYVKLKSGGVTNFAIAYNSDFEVENVAVTPANMTQHDMIQGLAILPKMSSGRRDKAPEPLYNKSTDYFLKHAKTVLSERLEILNIDTLLSNGLKEVLSKDFLLNMYVGQVFDYETAMIRNYGNTTGDRSNKPDLQKPDRSYYRFLKDFKLNDPQYLHASEFSNFQKEILQNEVIGLPKIGESDIPSWLASVKVILSDLVGFENGPYYDVLAANAYARQLNEEARPLTEKQKEHIAAYWKNGEIAKILFRKNQQVAALDKFKSPAVVIDISSVSDDKVIQTILAKHKNKVVLIDLWATWCGPCLKAMNEFRSTKGEFHDKDVVFVYLTDTSSPRERWEEKIKGIGSEHYYLTDAQWEYTMNQFEFEAIPAYLLYNKEGVLINKFTAFPGKEKVKGMINGLL</sequence>
<evidence type="ECO:0000313" key="8">
    <source>
        <dbReference type="Proteomes" id="UP000474777"/>
    </source>
</evidence>
<dbReference type="SUPFAM" id="SSF52833">
    <property type="entry name" value="Thioredoxin-like"/>
    <property type="match status" value="1"/>
</dbReference>
<dbReference type="InterPro" id="IPR050553">
    <property type="entry name" value="Thioredoxin_ResA/DsbE_sf"/>
</dbReference>
<evidence type="ECO:0000256" key="2">
    <source>
        <dbReference type="ARBA" id="ARBA00022748"/>
    </source>
</evidence>
<keyword evidence="4" id="KW-0676">Redox-active center</keyword>
<dbReference type="PROSITE" id="PS51257">
    <property type="entry name" value="PROKAR_LIPOPROTEIN"/>
    <property type="match status" value="1"/>
</dbReference>
<reference evidence="7 8" key="1">
    <citation type="submission" date="2020-02" db="EMBL/GenBank/DDBJ databases">
        <authorList>
            <person name="Kim M.K."/>
        </authorList>
    </citation>
    <scope>NUCLEOTIDE SEQUENCE [LARGE SCALE GENOMIC DNA]</scope>
    <source>
        <strain evidence="7 8">BT327</strain>
    </source>
</reference>
<evidence type="ECO:0000256" key="3">
    <source>
        <dbReference type="ARBA" id="ARBA00023157"/>
    </source>
</evidence>
<comment type="caution">
    <text evidence="7">The sequence shown here is derived from an EMBL/GenBank/DDBJ whole genome shotgun (WGS) entry which is preliminary data.</text>
</comment>
<dbReference type="EMBL" id="JAAGWD010000004">
    <property type="protein sequence ID" value="NEM98349.1"/>
    <property type="molecule type" value="Genomic_DNA"/>
</dbReference>
<keyword evidence="5" id="KW-0732">Signal</keyword>
<keyword evidence="2" id="KW-0201">Cytochrome c-type biogenesis</keyword>
<dbReference type="AlphaFoldDB" id="A0A6B3LNJ1"/>
<evidence type="ECO:0000313" key="7">
    <source>
        <dbReference type="EMBL" id="NEM98349.1"/>
    </source>
</evidence>
<proteinExistence type="predicted"/>
<organism evidence="7 8">
    <name type="scientific">Pontibacter burrus</name>
    <dbReference type="NCBI Taxonomy" id="2704466"/>
    <lineage>
        <taxon>Bacteria</taxon>
        <taxon>Pseudomonadati</taxon>
        <taxon>Bacteroidota</taxon>
        <taxon>Cytophagia</taxon>
        <taxon>Cytophagales</taxon>
        <taxon>Hymenobacteraceae</taxon>
        <taxon>Pontibacter</taxon>
    </lineage>
</organism>
<evidence type="ECO:0000259" key="6">
    <source>
        <dbReference type="PROSITE" id="PS51352"/>
    </source>
</evidence>
<accession>A0A6B3LNJ1</accession>
<protein>
    <submittedName>
        <fullName evidence="7">TlpA family protein disulfide reductase</fullName>
    </submittedName>
</protein>
<gene>
    <name evidence="7" type="ORF">GXP69_11635</name>
</gene>
<keyword evidence="3" id="KW-1015">Disulfide bond</keyword>
<dbReference type="Gene3D" id="3.40.30.10">
    <property type="entry name" value="Glutaredoxin"/>
    <property type="match status" value="1"/>
</dbReference>
<dbReference type="CDD" id="cd02966">
    <property type="entry name" value="TlpA_like_family"/>
    <property type="match status" value="1"/>
</dbReference>
<dbReference type="InterPro" id="IPR036249">
    <property type="entry name" value="Thioredoxin-like_sf"/>
</dbReference>
<dbReference type="GO" id="GO:0030313">
    <property type="term" value="C:cell envelope"/>
    <property type="evidence" value="ECO:0007669"/>
    <property type="project" value="UniProtKB-SubCell"/>
</dbReference>
<dbReference type="PROSITE" id="PS51352">
    <property type="entry name" value="THIOREDOXIN_2"/>
    <property type="match status" value="1"/>
</dbReference>
<keyword evidence="8" id="KW-1185">Reference proteome</keyword>
<feature type="signal peptide" evidence="5">
    <location>
        <begin position="1"/>
        <end position="28"/>
    </location>
</feature>
<dbReference type="InterPro" id="IPR013766">
    <property type="entry name" value="Thioredoxin_domain"/>
</dbReference>